<name>A0A0N5CQB1_THECL</name>
<sequence>MNSLKALLNAKSFESLPTSNPEVTNNSCRKRGALLEEWLLRKFPELYKKSHDIECATITGNDVENQPLKKNSLFVSDLVKRSRIDLELKTDACGTHTSCTGHLSPKTLRINSNNLVNVERTDSRQQVASNDYWVLPKGDLISLKDEQLLKQVDSDRLWRENIDGKEYFTINGGKDIEKVGIKNQNSLTASEDVQGTSSMRSDDKYITNSSINLFASNKQIVKPLNAPKLTRHNDAAYYPNIQCLLCREWVCSRNRYMHVESHLQYRPYKCSFCGYDNRKEIFIILHIKKMHGGRAEIIRDINTELEHEAWNIAERCVEHTRDVLLRARQEAIQAARASTSTECADSTEINEALVTKHPAQYRPKFEDAQRTEKSLLIEDVPKMDVPDFSEISNREVQCQICNSFVISHIPVMEEHTRLHLAQPSYRCSIGDCALKHHSKNFLTRHMKEVHKFKQNPTDILKLDLILKKEFRKTASRCFPNHFLKQHSSFNLCRQSPTTQTSAVKSLIESNCSLQGNSSSSVPVYGTVSSTSTLKSTLNFSSSPSPQPTLASVPATTTFPENALIQATKIVNDTVASLLPLIPFPSTNEKTISYRQHLSLPSSQTSNSQCKSVFRNEEQDRSQCVTLTSLLTAGPKNNPAQTSVQQMQSQTSPKLCSFCEEVFEGDYLVLYRHVKQHLSILPYECSSCKFSDVDKKAVQEHIVQNHNMNATLIDRMTDSVSRQCSALFTACFPNVPLQPLLHDGVRKLINS</sequence>
<dbReference type="GO" id="GO:0005634">
    <property type="term" value="C:nucleus"/>
    <property type="evidence" value="ECO:0007669"/>
    <property type="project" value="TreeGrafter"/>
</dbReference>
<evidence type="ECO:0000256" key="1">
    <source>
        <dbReference type="ARBA" id="ARBA00022723"/>
    </source>
</evidence>
<dbReference type="STRING" id="103827.A0A0N5CQB1"/>
<dbReference type="PROSITE" id="PS50157">
    <property type="entry name" value="ZINC_FINGER_C2H2_2"/>
    <property type="match status" value="2"/>
</dbReference>
<feature type="domain" description="C2H2-type" evidence="6">
    <location>
        <begin position="268"/>
        <end position="296"/>
    </location>
</feature>
<dbReference type="GO" id="GO:0008270">
    <property type="term" value="F:zinc ion binding"/>
    <property type="evidence" value="ECO:0007669"/>
    <property type="project" value="UniProtKB-KW"/>
</dbReference>
<reference evidence="9" key="1">
    <citation type="submission" date="2017-02" db="UniProtKB">
        <authorList>
            <consortium name="WormBaseParasite"/>
        </authorList>
    </citation>
    <scope>IDENTIFICATION</scope>
</reference>
<evidence type="ECO:0000259" key="6">
    <source>
        <dbReference type="PROSITE" id="PS50157"/>
    </source>
</evidence>
<evidence type="ECO:0000313" key="8">
    <source>
        <dbReference type="Proteomes" id="UP000276776"/>
    </source>
</evidence>
<evidence type="ECO:0000256" key="2">
    <source>
        <dbReference type="ARBA" id="ARBA00022737"/>
    </source>
</evidence>
<evidence type="ECO:0000256" key="3">
    <source>
        <dbReference type="ARBA" id="ARBA00022771"/>
    </source>
</evidence>
<dbReference type="InterPro" id="IPR036236">
    <property type="entry name" value="Znf_C2H2_sf"/>
</dbReference>
<dbReference type="EMBL" id="UYYF01000488">
    <property type="protein sequence ID" value="VDM98351.1"/>
    <property type="molecule type" value="Genomic_DNA"/>
</dbReference>
<evidence type="ECO:0000313" key="7">
    <source>
        <dbReference type="EMBL" id="VDM98351.1"/>
    </source>
</evidence>
<protein>
    <submittedName>
        <fullName evidence="9">C2H2-type domain-containing protein</fullName>
    </submittedName>
</protein>
<dbReference type="AlphaFoldDB" id="A0A0N5CQB1"/>
<dbReference type="PANTHER" id="PTHR24408:SF58">
    <property type="entry name" value="TRANSCRIPTION FACTOR (TFIIIA), PUTATIVE (AFU_ORTHOLOGUE AFUA_1G05150)-RELATED"/>
    <property type="match status" value="1"/>
</dbReference>
<dbReference type="InterPro" id="IPR013087">
    <property type="entry name" value="Znf_C2H2_type"/>
</dbReference>
<dbReference type="WBParaSite" id="TCLT_0000241101-mRNA-1">
    <property type="protein sequence ID" value="TCLT_0000241101-mRNA-1"/>
    <property type="gene ID" value="TCLT_0000241101"/>
</dbReference>
<keyword evidence="3 5" id="KW-0863">Zinc-finger</keyword>
<feature type="domain" description="C2H2-type" evidence="6">
    <location>
        <begin position="425"/>
        <end position="455"/>
    </location>
</feature>
<dbReference type="GO" id="GO:0043565">
    <property type="term" value="F:sequence-specific DNA binding"/>
    <property type="evidence" value="ECO:0007669"/>
    <property type="project" value="TreeGrafter"/>
</dbReference>
<reference evidence="7 8" key="2">
    <citation type="submission" date="2018-11" db="EMBL/GenBank/DDBJ databases">
        <authorList>
            <consortium name="Pathogen Informatics"/>
        </authorList>
    </citation>
    <scope>NUCLEOTIDE SEQUENCE [LARGE SCALE GENOMIC DNA]</scope>
</reference>
<evidence type="ECO:0000313" key="9">
    <source>
        <dbReference type="WBParaSite" id="TCLT_0000241101-mRNA-1"/>
    </source>
</evidence>
<dbReference type="SMART" id="SM00355">
    <property type="entry name" value="ZnF_C2H2"/>
    <property type="match status" value="6"/>
</dbReference>
<proteinExistence type="predicted"/>
<dbReference type="Gene3D" id="3.30.160.60">
    <property type="entry name" value="Classic Zinc Finger"/>
    <property type="match status" value="2"/>
</dbReference>
<dbReference type="OMA" id="TETNWCI"/>
<organism evidence="9">
    <name type="scientific">Thelazia callipaeda</name>
    <name type="common">Oriental eyeworm</name>
    <name type="synonym">Parasitic nematode</name>
    <dbReference type="NCBI Taxonomy" id="103827"/>
    <lineage>
        <taxon>Eukaryota</taxon>
        <taxon>Metazoa</taxon>
        <taxon>Ecdysozoa</taxon>
        <taxon>Nematoda</taxon>
        <taxon>Chromadorea</taxon>
        <taxon>Rhabditida</taxon>
        <taxon>Spirurina</taxon>
        <taxon>Spiruromorpha</taxon>
        <taxon>Thelazioidea</taxon>
        <taxon>Thelaziidae</taxon>
        <taxon>Thelazia</taxon>
    </lineage>
</organism>
<dbReference type="OrthoDB" id="5920133at2759"/>
<keyword evidence="1" id="KW-0479">Metal-binding</keyword>
<keyword evidence="8" id="KW-1185">Reference proteome</keyword>
<evidence type="ECO:0000256" key="4">
    <source>
        <dbReference type="ARBA" id="ARBA00022833"/>
    </source>
</evidence>
<dbReference type="PANTHER" id="PTHR24408">
    <property type="entry name" value="ZINC FINGER PROTEIN"/>
    <property type="match status" value="1"/>
</dbReference>
<keyword evidence="4" id="KW-0862">Zinc</keyword>
<keyword evidence="2" id="KW-0677">Repeat</keyword>
<accession>A0A0N5CQB1</accession>
<dbReference type="GO" id="GO:0000981">
    <property type="term" value="F:DNA-binding transcription factor activity, RNA polymerase II-specific"/>
    <property type="evidence" value="ECO:0007669"/>
    <property type="project" value="TreeGrafter"/>
</dbReference>
<dbReference type="Proteomes" id="UP000276776">
    <property type="component" value="Unassembled WGS sequence"/>
</dbReference>
<evidence type="ECO:0000256" key="5">
    <source>
        <dbReference type="PROSITE-ProRule" id="PRU00042"/>
    </source>
</evidence>
<dbReference type="SUPFAM" id="SSF57667">
    <property type="entry name" value="beta-beta-alpha zinc fingers"/>
    <property type="match status" value="1"/>
</dbReference>
<gene>
    <name evidence="7" type="ORF">TCLT_LOCUS2412</name>
</gene>